<proteinExistence type="predicted"/>
<gene>
    <name evidence="1" type="primary">AVEN_255438_1</name>
    <name evidence="1" type="ORF">TNCT_681731</name>
</gene>
<dbReference type="Proteomes" id="UP000887116">
    <property type="component" value="Unassembled WGS sequence"/>
</dbReference>
<dbReference type="AlphaFoldDB" id="A0A8X6KYL7"/>
<protein>
    <submittedName>
        <fullName evidence="1">Uncharacterized protein</fullName>
    </submittedName>
</protein>
<comment type="caution">
    <text evidence="1">The sequence shown here is derived from an EMBL/GenBank/DDBJ whole genome shotgun (WGS) entry which is preliminary data.</text>
</comment>
<dbReference type="OrthoDB" id="6425220at2759"/>
<reference evidence="1" key="1">
    <citation type="submission" date="2020-07" db="EMBL/GenBank/DDBJ databases">
        <title>Multicomponent nature underlies the extraordinary mechanical properties of spider dragline silk.</title>
        <authorList>
            <person name="Kono N."/>
            <person name="Nakamura H."/>
            <person name="Mori M."/>
            <person name="Yoshida Y."/>
            <person name="Ohtoshi R."/>
            <person name="Malay A.D."/>
            <person name="Moran D.A.P."/>
            <person name="Tomita M."/>
            <person name="Numata K."/>
            <person name="Arakawa K."/>
        </authorList>
    </citation>
    <scope>NUCLEOTIDE SEQUENCE</scope>
</reference>
<sequence length="153" mass="17516">MEPNKKQDPKELFDLLVESAESFDFDAAESATPEDATKCLKVLKHYIRVVFGNKNVNLYLKLYLNYCGLEAEVPGSVVGGYKFALDLLKHSHKCSGKDCVLKYRQRKSARRDFASRIKRACTRNKISVKRRKKIPDENVEKGISQKETPSYII</sequence>
<keyword evidence="2" id="KW-1185">Reference proteome</keyword>
<organism evidence="1 2">
    <name type="scientific">Trichonephila clavata</name>
    <name type="common">Joro spider</name>
    <name type="synonym">Nephila clavata</name>
    <dbReference type="NCBI Taxonomy" id="2740835"/>
    <lineage>
        <taxon>Eukaryota</taxon>
        <taxon>Metazoa</taxon>
        <taxon>Ecdysozoa</taxon>
        <taxon>Arthropoda</taxon>
        <taxon>Chelicerata</taxon>
        <taxon>Arachnida</taxon>
        <taxon>Araneae</taxon>
        <taxon>Araneomorphae</taxon>
        <taxon>Entelegynae</taxon>
        <taxon>Araneoidea</taxon>
        <taxon>Nephilidae</taxon>
        <taxon>Trichonephila</taxon>
    </lineage>
</organism>
<evidence type="ECO:0000313" key="1">
    <source>
        <dbReference type="EMBL" id="GFQ91295.1"/>
    </source>
</evidence>
<evidence type="ECO:0000313" key="2">
    <source>
        <dbReference type="Proteomes" id="UP000887116"/>
    </source>
</evidence>
<name>A0A8X6KYL7_TRICU</name>
<accession>A0A8X6KYL7</accession>
<dbReference type="EMBL" id="BMAO01023850">
    <property type="protein sequence ID" value="GFQ91295.1"/>
    <property type="molecule type" value="Genomic_DNA"/>
</dbReference>